<accession>A0A9P4UXK6</accession>
<dbReference type="SUPFAM" id="SSF54909">
    <property type="entry name" value="Dimeric alpha+beta barrel"/>
    <property type="match status" value="1"/>
</dbReference>
<keyword evidence="4" id="KW-1185">Reference proteome</keyword>
<dbReference type="EMBL" id="ML996261">
    <property type="protein sequence ID" value="KAF2728953.1"/>
    <property type="molecule type" value="Genomic_DNA"/>
</dbReference>
<dbReference type="OrthoDB" id="3454835at2759"/>
<evidence type="ECO:0000313" key="3">
    <source>
        <dbReference type="EMBL" id="KAF2728953.1"/>
    </source>
</evidence>
<comment type="caution">
    <text evidence="3">The sequence shown here is derived from an EMBL/GenBank/DDBJ whole genome shotgun (WGS) entry which is preliminary data.</text>
</comment>
<dbReference type="InterPro" id="IPR009799">
    <property type="entry name" value="EthD_dom"/>
</dbReference>
<organism evidence="3 4">
    <name type="scientific">Polyplosphaeria fusca</name>
    <dbReference type="NCBI Taxonomy" id="682080"/>
    <lineage>
        <taxon>Eukaryota</taxon>
        <taxon>Fungi</taxon>
        <taxon>Dikarya</taxon>
        <taxon>Ascomycota</taxon>
        <taxon>Pezizomycotina</taxon>
        <taxon>Dothideomycetes</taxon>
        <taxon>Pleosporomycetidae</taxon>
        <taxon>Pleosporales</taxon>
        <taxon>Tetraplosphaeriaceae</taxon>
        <taxon>Polyplosphaeria</taxon>
    </lineage>
</organism>
<dbReference type="InterPro" id="IPR011008">
    <property type="entry name" value="Dimeric_a/b-barrel"/>
</dbReference>
<feature type="domain" description="EthD" evidence="2">
    <location>
        <begin position="40"/>
        <end position="135"/>
    </location>
</feature>
<dbReference type="GO" id="GO:0016491">
    <property type="term" value="F:oxidoreductase activity"/>
    <property type="evidence" value="ECO:0007669"/>
    <property type="project" value="InterPro"/>
</dbReference>
<proteinExistence type="inferred from homology"/>
<evidence type="ECO:0000313" key="4">
    <source>
        <dbReference type="Proteomes" id="UP000799444"/>
    </source>
</evidence>
<protein>
    <recommendedName>
        <fullName evidence="2">EthD domain-containing protein</fullName>
    </recommendedName>
</protein>
<gene>
    <name evidence="3" type="ORF">EJ04DRAFT_569079</name>
</gene>
<evidence type="ECO:0000259" key="2">
    <source>
        <dbReference type="Pfam" id="PF07110"/>
    </source>
</evidence>
<dbReference type="AlphaFoldDB" id="A0A9P4UXK6"/>
<dbReference type="Proteomes" id="UP000799444">
    <property type="component" value="Unassembled WGS sequence"/>
</dbReference>
<comment type="similarity">
    <text evidence="1">Belongs to the tpcK family.</text>
</comment>
<sequence length="175" mass="19154">MSQSPCPSHLTHPFTFSELSPGTGSNQQPYFRALVFFTKKPGLTDDFFHEHWKSVHADLAISIKGASVNLVRYVQFHHDARHKEMLAPLLGQGMALAPYDGCAEFHAKDAEGFLRFMVDVHAAKELVGCGSRFIDEVKGMHIMAGYDNLIFGGKIGTSGGSDGLLGGDRRFGNVK</sequence>
<dbReference type="Pfam" id="PF07110">
    <property type="entry name" value="EthD"/>
    <property type="match status" value="1"/>
</dbReference>
<name>A0A9P4UXK6_9PLEO</name>
<dbReference type="Gene3D" id="3.30.70.100">
    <property type="match status" value="1"/>
</dbReference>
<evidence type="ECO:0000256" key="1">
    <source>
        <dbReference type="ARBA" id="ARBA00005986"/>
    </source>
</evidence>
<reference evidence="3" key="1">
    <citation type="journal article" date="2020" name="Stud. Mycol.">
        <title>101 Dothideomycetes genomes: a test case for predicting lifestyles and emergence of pathogens.</title>
        <authorList>
            <person name="Haridas S."/>
            <person name="Albert R."/>
            <person name="Binder M."/>
            <person name="Bloem J."/>
            <person name="Labutti K."/>
            <person name="Salamov A."/>
            <person name="Andreopoulos B."/>
            <person name="Baker S."/>
            <person name="Barry K."/>
            <person name="Bills G."/>
            <person name="Bluhm B."/>
            <person name="Cannon C."/>
            <person name="Castanera R."/>
            <person name="Culley D."/>
            <person name="Daum C."/>
            <person name="Ezra D."/>
            <person name="Gonzalez J."/>
            <person name="Henrissat B."/>
            <person name="Kuo A."/>
            <person name="Liang C."/>
            <person name="Lipzen A."/>
            <person name="Lutzoni F."/>
            <person name="Magnuson J."/>
            <person name="Mondo S."/>
            <person name="Nolan M."/>
            <person name="Ohm R."/>
            <person name="Pangilinan J."/>
            <person name="Park H.-J."/>
            <person name="Ramirez L."/>
            <person name="Alfaro M."/>
            <person name="Sun H."/>
            <person name="Tritt A."/>
            <person name="Yoshinaga Y."/>
            <person name="Zwiers L.-H."/>
            <person name="Turgeon B."/>
            <person name="Goodwin S."/>
            <person name="Spatafora J."/>
            <person name="Crous P."/>
            <person name="Grigoriev I."/>
        </authorList>
    </citation>
    <scope>NUCLEOTIDE SEQUENCE</scope>
    <source>
        <strain evidence="3">CBS 125425</strain>
    </source>
</reference>